<dbReference type="GeneID" id="54406213"/>
<dbReference type="CDD" id="cd07067">
    <property type="entry name" value="HP_PGM_like"/>
    <property type="match status" value="1"/>
</dbReference>
<protein>
    <submittedName>
        <fullName evidence="1">Phosphoglycerate mutase-like protein</fullName>
    </submittedName>
</protein>
<evidence type="ECO:0000313" key="2">
    <source>
        <dbReference type="Proteomes" id="UP000799771"/>
    </source>
</evidence>
<dbReference type="OrthoDB" id="496981at2759"/>
<dbReference type="SUPFAM" id="SSF53254">
    <property type="entry name" value="Phosphoglycerate mutase-like"/>
    <property type="match status" value="1"/>
</dbReference>
<evidence type="ECO:0000313" key="1">
    <source>
        <dbReference type="EMBL" id="KAF2130470.1"/>
    </source>
</evidence>
<dbReference type="Proteomes" id="UP000799771">
    <property type="component" value="Unassembled WGS sequence"/>
</dbReference>
<dbReference type="PANTHER" id="PTHR48100">
    <property type="entry name" value="BROAD-SPECIFICITY PHOSPHATASE YOR283W-RELATED"/>
    <property type="match status" value="1"/>
</dbReference>
<dbReference type="RefSeq" id="XP_033524857.1">
    <property type="nucleotide sequence ID" value="XM_033665781.1"/>
</dbReference>
<sequence>MSPKQLCLIRHAQGYHNLNLEGHNIHDPTLTTEGERQCKKLASQLVDMDKIDCIVASPLKRTLDTALVTFRSLLDSKPDLRIIALPELQETANMPCDTGSSVAELRREFPKEPLDLSLVGESWTDKSSGPFSPRSKDVAERCRKARCFLRQLDAENVAVVAHGAVLHYLTDDWQGATSGVGTGWANAESRVYQFDESSEQSVAGAMLVETDDSRAARTLTEHRLPPAAQAALKKEAEKMWVTQGFITLDNGVKEGESDS</sequence>
<dbReference type="Pfam" id="PF00300">
    <property type="entry name" value="His_Phos_1"/>
    <property type="match status" value="1"/>
</dbReference>
<keyword evidence="2" id="KW-1185">Reference proteome</keyword>
<dbReference type="Gene3D" id="3.40.50.1240">
    <property type="entry name" value="Phosphoglycerate mutase-like"/>
    <property type="match status" value="1"/>
</dbReference>
<dbReference type="EMBL" id="ML977504">
    <property type="protein sequence ID" value="KAF2130470.1"/>
    <property type="molecule type" value="Genomic_DNA"/>
</dbReference>
<gene>
    <name evidence="1" type="ORF">P153DRAFT_338302</name>
</gene>
<dbReference type="InterPro" id="IPR013078">
    <property type="entry name" value="His_Pase_superF_clade-1"/>
</dbReference>
<dbReference type="GO" id="GO:0005737">
    <property type="term" value="C:cytoplasm"/>
    <property type="evidence" value="ECO:0007669"/>
    <property type="project" value="TreeGrafter"/>
</dbReference>
<dbReference type="GO" id="GO:0016791">
    <property type="term" value="F:phosphatase activity"/>
    <property type="evidence" value="ECO:0007669"/>
    <property type="project" value="TreeGrafter"/>
</dbReference>
<organism evidence="1 2">
    <name type="scientific">Dothidotthia symphoricarpi CBS 119687</name>
    <dbReference type="NCBI Taxonomy" id="1392245"/>
    <lineage>
        <taxon>Eukaryota</taxon>
        <taxon>Fungi</taxon>
        <taxon>Dikarya</taxon>
        <taxon>Ascomycota</taxon>
        <taxon>Pezizomycotina</taxon>
        <taxon>Dothideomycetes</taxon>
        <taxon>Pleosporomycetidae</taxon>
        <taxon>Pleosporales</taxon>
        <taxon>Dothidotthiaceae</taxon>
        <taxon>Dothidotthia</taxon>
    </lineage>
</organism>
<name>A0A6A6AFA7_9PLEO</name>
<reference evidence="1" key="1">
    <citation type="journal article" date="2020" name="Stud. Mycol.">
        <title>101 Dothideomycetes genomes: a test case for predicting lifestyles and emergence of pathogens.</title>
        <authorList>
            <person name="Haridas S."/>
            <person name="Albert R."/>
            <person name="Binder M."/>
            <person name="Bloem J."/>
            <person name="Labutti K."/>
            <person name="Salamov A."/>
            <person name="Andreopoulos B."/>
            <person name="Baker S."/>
            <person name="Barry K."/>
            <person name="Bills G."/>
            <person name="Bluhm B."/>
            <person name="Cannon C."/>
            <person name="Castanera R."/>
            <person name="Culley D."/>
            <person name="Daum C."/>
            <person name="Ezra D."/>
            <person name="Gonzalez J."/>
            <person name="Henrissat B."/>
            <person name="Kuo A."/>
            <person name="Liang C."/>
            <person name="Lipzen A."/>
            <person name="Lutzoni F."/>
            <person name="Magnuson J."/>
            <person name="Mondo S."/>
            <person name="Nolan M."/>
            <person name="Ohm R."/>
            <person name="Pangilinan J."/>
            <person name="Park H.-J."/>
            <person name="Ramirez L."/>
            <person name="Alfaro M."/>
            <person name="Sun H."/>
            <person name="Tritt A."/>
            <person name="Yoshinaga Y."/>
            <person name="Zwiers L.-H."/>
            <person name="Turgeon B."/>
            <person name="Goodwin S."/>
            <person name="Spatafora J."/>
            <person name="Crous P."/>
            <person name="Grigoriev I."/>
        </authorList>
    </citation>
    <scope>NUCLEOTIDE SEQUENCE</scope>
    <source>
        <strain evidence="1">CBS 119687</strain>
    </source>
</reference>
<dbReference type="InterPro" id="IPR050275">
    <property type="entry name" value="PGM_Phosphatase"/>
</dbReference>
<accession>A0A6A6AFA7</accession>
<dbReference type="PANTHER" id="PTHR48100:SF54">
    <property type="entry name" value="PHOSPHATASE SPAC5H10.03-RELATED"/>
    <property type="match status" value="1"/>
</dbReference>
<dbReference type="SMART" id="SM00855">
    <property type="entry name" value="PGAM"/>
    <property type="match status" value="1"/>
</dbReference>
<proteinExistence type="predicted"/>
<dbReference type="InterPro" id="IPR029033">
    <property type="entry name" value="His_PPase_superfam"/>
</dbReference>
<dbReference type="AlphaFoldDB" id="A0A6A6AFA7"/>